<comment type="subcellular location">
    <subcellularLocation>
        <location evidence="1">Membrane</location>
        <topology evidence="1">Single-pass membrane protein</topology>
    </subcellularLocation>
</comment>
<feature type="transmembrane region" description="Helical" evidence="6">
    <location>
        <begin position="221"/>
        <end position="243"/>
    </location>
</feature>
<evidence type="ECO:0000256" key="2">
    <source>
        <dbReference type="ARBA" id="ARBA00022692"/>
    </source>
</evidence>
<accession>A0AAN6MR32</accession>
<organism evidence="8 9">
    <name type="scientific">Staphylotrichum tortipilum</name>
    <dbReference type="NCBI Taxonomy" id="2831512"/>
    <lineage>
        <taxon>Eukaryota</taxon>
        <taxon>Fungi</taxon>
        <taxon>Dikarya</taxon>
        <taxon>Ascomycota</taxon>
        <taxon>Pezizomycotina</taxon>
        <taxon>Sordariomycetes</taxon>
        <taxon>Sordariomycetidae</taxon>
        <taxon>Sordariales</taxon>
        <taxon>Chaetomiaceae</taxon>
        <taxon>Staphylotrichum</taxon>
    </lineage>
</organism>
<reference evidence="8" key="1">
    <citation type="journal article" date="2023" name="Mol. Phylogenet. Evol.">
        <title>Genome-scale phylogeny and comparative genomics of the fungal order Sordariales.</title>
        <authorList>
            <person name="Hensen N."/>
            <person name="Bonometti L."/>
            <person name="Westerberg I."/>
            <person name="Brannstrom I.O."/>
            <person name="Guillou S."/>
            <person name="Cros-Aarteil S."/>
            <person name="Calhoun S."/>
            <person name="Haridas S."/>
            <person name="Kuo A."/>
            <person name="Mondo S."/>
            <person name="Pangilinan J."/>
            <person name="Riley R."/>
            <person name="LaButti K."/>
            <person name="Andreopoulos B."/>
            <person name="Lipzen A."/>
            <person name="Chen C."/>
            <person name="Yan M."/>
            <person name="Daum C."/>
            <person name="Ng V."/>
            <person name="Clum A."/>
            <person name="Steindorff A."/>
            <person name="Ohm R.A."/>
            <person name="Martin F."/>
            <person name="Silar P."/>
            <person name="Natvig D.O."/>
            <person name="Lalanne C."/>
            <person name="Gautier V."/>
            <person name="Ament-Velasquez S.L."/>
            <person name="Kruys A."/>
            <person name="Hutchinson M.I."/>
            <person name="Powell A.J."/>
            <person name="Barry K."/>
            <person name="Miller A.N."/>
            <person name="Grigoriev I.V."/>
            <person name="Debuchy R."/>
            <person name="Gladieux P."/>
            <person name="Hiltunen Thoren M."/>
            <person name="Johannesson H."/>
        </authorList>
    </citation>
    <scope>NUCLEOTIDE SEQUENCE</scope>
    <source>
        <strain evidence="8">CBS 103.79</strain>
    </source>
</reference>
<reference evidence="8" key="2">
    <citation type="submission" date="2023-05" db="EMBL/GenBank/DDBJ databases">
        <authorList>
            <consortium name="Lawrence Berkeley National Laboratory"/>
            <person name="Steindorff A."/>
            <person name="Hensen N."/>
            <person name="Bonometti L."/>
            <person name="Westerberg I."/>
            <person name="Brannstrom I.O."/>
            <person name="Guillou S."/>
            <person name="Cros-Aarteil S."/>
            <person name="Calhoun S."/>
            <person name="Haridas S."/>
            <person name="Kuo A."/>
            <person name="Mondo S."/>
            <person name="Pangilinan J."/>
            <person name="Riley R."/>
            <person name="Labutti K."/>
            <person name="Andreopoulos B."/>
            <person name="Lipzen A."/>
            <person name="Chen C."/>
            <person name="Yanf M."/>
            <person name="Daum C."/>
            <person name="Ng V."/>
            <person name="Clum A."/>
            <person name="Ohm R."/>
            <person name="Martin F."/>
            <person name="Silar P."/>
            <person name="Natvig D."/>
            <person name="Lalanne C."/>
            <person name="Gautier V."/>
            <person name="Ament-Velasquez S.L."/>
            <person name="Kruys A."/>
            <person name="Hutchinson M.I."/>
            <person name="Powell A.J."/>
            <person name="Barry K."/>
            <person name="Miller A.N."/>
            <person name="Grigoriev I.V."/>
            <person name="Debuchy R."/>
            <person name="Gladieux P."/>
            <person name="Thoren M.H."/>
            <person name="Johannesson H."/>
        </authorList>
    </citation>
    <scope>NUCLEOTIDE SEQUENCE</scope>
    <source>
        <strain evidence="8">CBS 103.79</strain>
    </source>
</reference>
<evidence type="ECO:0000256" key="3">
    <source>
        <dbReference type="ARBA" id="ARBA00022989"/>
    </source>
</evidence>
<dbReference type="EMBL" id="MU855398">
    <property type="protein sequence ID" value="KAK3904433.1"/>
    <property type="molecule type" value="Genomic_DNA"/>
</dbReference>
<gene>
    <name evidence="8" type="ORF">C8A05DRAFT_31804</name>
</gene>
<dbReference type="GO" id="GO:0016020">
    <property type="term" value="C:membrane"/>
    <property type="evidence" value="ECO:0007669"/>
    <property type="project" value="UniProtKB-SubCell"/>
</dbReference>
<keyword evidence="2 6" id="KW-0812">Transmembrane</keyword>
<feature type="chain" id="PRO_5043048890" evidence="7">
    <location>
        <begin position="21"/>
        <end position="343"/>
    </location>
</feature>
<name>A0AAN6MR32_9PEZI</name>
<evidence type="ECO:0000256" key="5">
    <source>
        <dbReference type="SAM" id="MobiDB-lite"/>
    </source>
</evidence>
<evidence type="ECO:0000256" key="4">
    <source>
        <dbReference type="ARBA" id="ARBA00023136"/>
    </source>
</evidence>
<proteinExistence type="predicted"/>
<keyword evidence="3 6" id="KW-1133">Transmembrane helix</keyword>
<evidence type="ECO:0000256" key="7">
    <source>
        <dbReference type="SAM" id="SignalP"/>
    </source>
</evidence>
<feature type="compositionally biased region" description="Low complexity" evidence="5">
    <location>
        <begin position="136"/>
        <end position="204"/>
    </location>
</feature>
<evidence type="ECO:0000256" key="1">
    <source>
        <dbReference type="ARBA" id="ARBA00004167"/>
    </source>
</evidence>
<evidence type="ECO:0000256" key="6">
    <source>
        <dbReference type="SAM" id="Phobius"/>
    </source>
</evidence>
<keyword evidence="7" id="KW-0732">Signal</keyword>
<protein>
    <submittedName>
        <fullName evidence="8">Uncharacterized protein</fullName>
    </submittedName>
</protein>
<comment type="caution">
    <text evidence="8">The sequence shown here is derived from an EMBL/GenBank/DDBJ whole genome shotgun (WGS) entry which is preliminary data.</text>
</comment>
<keyword evidence="9" id="KW-1185">Reference proteome</keyword>
<evidence type="ECO:0000313" key="8">
    <source>
        <dbReference type="EMBL" id="KAK3904433.1"/>
    </source>
</evidence>
<dbReference type="Proteomes" id="UP001303889">
    <property type="component" value="Unassembled WGS sequence"/>
</dbReference>
<dbReference type="GO" id="GO:0071944">
    <property type="term" value="C:cell periphery"/>
    <property type="evidence" value="ECO:0007669"/>
    <property type="project" value="UniProtKB-ARBA"/>
</dbReference>
<dbReference type="PANTHER" id="PTHR15549">
    <property type="entry name" value="PAIRED IMMUNOGLOBULIN-LIKE TYPE 2 RECEPTOR"/>
    <property type="match status" value="1"/>
</dbReference>
<feature type="region of interest" description="Disordered" evidence="5">
    <location>
        <begin position="311"/>
        <end position="343"/>
    </location>
</feature>
<feature type="region of interest" description="Disordered" evidence="5">
    <location>
        <begin position="125"/>
        <end position="213"/>
    </location>
</feature>
<dbReference type="InterPro" id="IPR051694">
    <property type="entry name" value="Immunoregulatory_rcpt-like"/>
</dbReference>
<sequence>MAITRHAILLAVLLASGVAGQDPSKKPKFAYPPDGSSKVFNLRDTVMVTYTAFYDTGTLYTFCEPGKGKLIYQQQAPGFKATVPVQLNFTSATPCWFNIRTGKDGIDGENSATFSLIGEERVGGSRVFGLETDPDAGTTTTTSSSSSTSVRTSSSSSSTLSSSTTSSASVTTTSTSGSTSVSSTSSLSSSTSTNSSTTESTSPPGGAGGASGGGLSTGASAGIGIGAAIGVLGVAAVGFAFWWRRWGGRQGVVQAAEMEGGGSSWPGYGEQQQQHQLQHEQQYYSYNTAPVVPKWQCGRELDAAIHTPAEIATSGHGGAGDTGRTHHEMSADGPEGPRGWAAT</sequence>
<dbReference type="AlphaFoldDB" id="A0AAN6MR32"/>
<feature type="signal peptide" evidence="7">
    <location>
        <begin position="1"/>
        <end position="20"/>
    </location>
</feature>
<keyword evidence="4 6" id="KW-0472">Membrane</keyword>
<evidence type="ECO:0000313" key="9">
    <source>
        <dbReference type="Proteomes" id="UP001303889"/>
    </source>
</evidence>